<keyword evidence="2" id="KW-0430">Lectin</keyword>
<dbReference type="AlphaFoldDB" id="A0A420HGF7"/>
<dbReference type="GO" id="GO:0030246">
    <property type="term" value="F:carbohydrate binding"/>
    <property type="evidence" value="ECO:0007669"/>
    <property type="project" value="UniProtKB-KW"/>
</dbReference>
<feature type="transmembrane region" description="Helical" evidence="1">
    <location>
        <begin position="168"/>
        <end position="185"/>
    </location>
</feature>
<feature type="transmembrane region" description="Helical" evidence="1">
    <location>
        <begin position="234"/>
        <end position="253"/>
    </location>
</feature>
<feature type="transmembrane region" description="Helical" evidence="1">
    <location>
        <begin position="128"/>
        <end position="148"/>
    </location>
</feature>
<organism evidence="2 3">
    <name type="scientific">Golovinomyces cichoracearum</name>
    <dbReference type="NCBI Taxonomy" id="62708"/>
    <lineage>
        <taxon>Eukaryota</taxon>
        <taxon>Fungi</taxon>
        <taxon>Dikarya</taxon>
        <taxon>Ascomycota</taxon>
        <taxon>Pezizomycotina</taxon>
        <taxon>Leotiomycetes</taxon>
        <taxon>Erysiphales</taxon>
        <taxon>Erysiphaceae</taxon>
        <taxon>Golovinomyces</taxon>
    </lineage>
</organism>
<evidence type="ECO:0000256" key="1">
    <source>
        <dbReference type="SAM" id="Phobius"/>
    </source>
</evidence>
<sequence length="279" mass="31366">MDLSDSFAKWAATLSFLTNLAAQIYGLTTSPNMKDINDANLSFWSPQPIFIALLFFPLQLFQIVWLYRLFWRNAAPVVQRNVVRQEEIKMLVEYVPYYSLGNFSIATDSDFEYDIVWMIFWNLSQLKIANIFVLINSSIQLYYIYGLIPHMNKDSASSILTHIISKSLAGIGVIDLLHNSSAAYFRHQTPGVLVRIVTGVCFGALASSSDWIFGSCLVYDLIALSVGQRGMGETSWSNLLTIYAIATAGIVILKNLTSPPYKSYYPNTYEPVMNDEAAT</sequence>
<feature type="transmembrane region" description="Helical" evidence="1">
    <location>
        <begin position="192"/>
        <end position="214"/>
    </location>
</feature>
<keyword evidence="1" id="KW-0472">Membrane</keyword>
<reference evidence="2 3" key="1">
    <citation type="journal article" date="2018" name="BMC Genomics">
        <title>Comparative genome analyses reveal sequence features reflecting distinct modes of host-adaptation between dicot and monocot powdery mildew.</title>
        <authorList>
            <person name="Wu Y."/>
            <person name="Ma X."/>
            <person name="Pan Z."/>
            <person name="Kale S.D."/>
            <person name="Song Y."/>
            <person name="King H."/>
            <person name="Zhang Q."/>
            <person name="Presley C."/>
            <person name="Deng X."/>
            <person name="Wei C.I."/>
            <person name="Xiao S."/>
        </authorList>
    </citation>
    <scope>NUCLEOTIDE SEQUENCE [LARGE SCALE GENOMIC DNA]</scope>
    <source>
        <strain evidence="2">UCSC1</strain>
    </source>
</reference>
<dbReference type="EMBL" id="MCBR01019634">
    <property type="protein sequence ID" value="RKF56495.1"/>
    <property type="molecule type" value="Genomic_DNA"/>
</dbReference>
<evidence type="ECO:0000313" key="2">
    <source>
        <dbReference type="EMBL" id="RKF56495.1"/>
    </source>
</evidence>
<feature type="transmembrane region" description="Helical" evidence="1">
    <location>
        <begin position="48"/>
        <end position="70"/>
    </location>
</feature>
<proteinExistence type="predicted"/>
<dbReference type="Proteomes" id="UP000285405">
    <property type="component" value="Unassembled WGS sequence"/>
</dbReference>
<keyword evidence="1" id="KW-1133">Transmembrane helix</keyword>
<keyword evidence="1" id="KW-0812">Transmembrane</keyword>
<feature type="transmembrane region" description="Helical" evidence="1">
    <location>
        <begin position="7"/>
        <end position="28"/>
    </location>
</feature>
<gene>
    <name evidence="2" type="ORF">GcC1_196043</name>
</gene>
<name>A0A420HGF7_9PEZI</name>
<accession>A0A420HGF7</accession>
<dbReference type="OrthoDB" id="2332199at2759"/>
<evidence type="ECO:0000313" key="3">
    <source>
        <dbReference type="Proteomes" id="UP000285405"/>
    </source>
</evidence>
<protein>
    <submittedName>
        <fullName evidence="2">Putative concanavalin a-like lectins glucanase</fullName>
    </submittedName>
</protein>
<comment type="caution">
    <text evidence="2">The sequence shown here is derived from an EMBL/GenBank/DDBJ whole genome shotgun (WGS) entry which is preliminary data.</text>
</comment>